<keyword evidence="3" id="KW-0443">Lipid metabolism</keyword>
<evidence type="ECO:0000256" key="5">
    <source>
        <dbReference type="SAM" id="SignalP"/>
    </source>
</evidence>
<dbReference type="InterPro" id="IPR002925">
    <property type="entry name" value="Dienelactn_hydro"/>
</dbReference>
<keyword evidence="1 7" id="KW-0378">Hydrolase</keyword>
<sequence>MRNRVGPGSLYHCPSFHPYSCMLKTVLLLLLCFCTAAAQAAGFADLKPGPHPVGFRVVQQYDYARAYKGRTDAVTGKPTTGELARPIQTLVWYPAPKGGTPLRYADYLRTEATDDNFSRTDAEAAAFLADKLQWAAALVGPKQAQQLFDQRMWAVRNAPAAAGKFPVVIYAAGGGGTAHEAADLCEYLASHGYVVLASRSLGTRTKNMNFDAEGLDTQARDIQFLLSYAHTLPQADMAHVAAAGWSWGGLANALAATQDVRLDAIVSFDGTKAQEDTKPVSRVRLTVPWLYVQRRSESVRELSAKGMQTTGILLNEATYADLYHMVMNPMEHIDFSTIGLRFAEPAHFTEYSRAEVEAAYHWTCRYTLEFLNATLKGDAAGHQFLGRTPSQNGVPAHMARLDHLPARPGPVPTQAGFAAALARDGFGQALEIYRRLQQQEPTFALSEGELNTWGYQLLREAHDVPAAVAIFRLGTELYPNDANLFDSLGEADEKNNDVQSAITHYRRSLQLNPANHNARQRLQELGPPR</sequence>
<accession>A0A4Z0QBK3</accession>
<dbReference type="SUPFAM" id="SSF48452">
    <property type="entry name" value="TPR-like"/>
    <property type="match status" value="1"/>
</dbReference>
<evidence type="ECO:0000256" key="4">
    <source>
        <dbReference type="PROSITE-ProRule" id="PRU00339"/>
    </source>
</evidence>
<dbReference type="EMBL" id="SRMB01000002">
    <property type="protein sequence ID" value="TGE27457.1"/>
    <property type="molecule type" value="Genomic_DNA"/>
</dbReference>
<dbReference type="AlphaFoldDB" id="A0A4Z0QBK3"/>
<protein>
    <submittedName>
        <fullName evidence="7">Dienelactone hydrolase</fullName>
    </submittedName>
</protein>
<dbReference type="Pfam" id="PF01738">
    <property type="entry name" value="DLH"/>
    <property type="match status" value="1"/>
</dbReference>
<dbReference type="Gene3D" id="3.40.50.1820">
    <property type="entry name" value="alpha/beta hydrolase"/>
    <property type="match status" value="1"/>
</dbReference>
<dbReference type="Gene3D" id="1.25.40.10">
    <property type="entry name" value="Tetratricopeptide repeat domain"/>
    <property type="match status" value="1"/>
</dbReference>
<feature type="domain" description="Dienelactone hydrolase" evidence="6">
    <location>
        <begin position="157"/>
        <end position="293"/>
    </location>
</feature>
<evidence type="ECO:0000313" key="7">
    <source>
        <dbReference type="EMBL" id="TGE27457.1"/>
    </source>
</evidence>
<dbReference type="InterPro" id="IPR011990">
    <property type="entry name" value="TPR-like_helical_dom_sf"/>
</dbReference>
<dbReference type="GO" id="GO:0016042">
    <property type="term" value="P:lipid catabolic process"/>
    <property type="evidence" value="ECO:0007669"/>
    <property type="project" value="UniProtKB-KW"/>
</dbReference>
<evidence type="ECO:0000256" key="3">
    <source>
        <dbReference type="ARBA" id="ARBA00023098"/>
    </source>
</evidence>
<feature type="chain" id="PRO_5021439338" evidence="5">
    <location>
        <begin position="41"/>
        <end position="529"/>
    </location>
</feature>
<dbReference type="SUPFAM" id="SSF53474">
    <property type="entry name" value="alpha/beta-Hydrolases"/>
    <property type="match status" value="1"/>
</dbReference>
<evidence type="ECO:0000256" key="2">
    <source>
        <dbReference type="ARBA" id="ARBA00022963"/>
    </source>
</evidence>
<dbReference type="GO" id="GO:0003847">
    <property type="term" value="F:1-alkyl-2-acetylglycerophosphocholine esterase activity"/>
    <property type="evidence" value="ECO:0007669"/>
    <property type="project" value="TreeGrafter"/>
</dbReference>
<dbReference type="InterPro" id="IPR029058">
    <property type="entry name" value="AB_hydrolase_fold"/>
</dbReference>
<keyword evidence="4" id="KW-0802">TPR repeat</keyword>
<proteinExistence type="predicted"/>
<evidence type="ECO:0000259" key="6">
    <source>
        <dbReference type="Pfam" id="PF01738"/>
    </source>
</evidence>
<dbReference type="InterPro" id="IPR019734">
    <property type="entry name" value="TPR_rpt"/>
</dbReference>
<keyword evidence="5" id="KW-0732">Signal</keyword>
<organism evidence="7 8">
    <name type="scientific">Hymenobacter metallicola</name>
    <dbReference type="NCBI Taxonomy" id="2563114"/>
    <lineage>
        <taxon>Bacteria</taxon>
        <taxon>Pseudomonadati</taxon>
        <taxon>Bacteroidota</taxon>
        <taxon>Cytophagia</taxon>
        <taxon>Cytophagales</taxon>
        <taxon>Hymenobacteraceae</taxon>
        <taxon>Hymenobacter</taxon>
    </lineage>
</organism>
<comment type="caution">
    <text evidence="7">The sequence shown here is derived from an EMBL/GenBank/DDBJ whole genome shotgun (WGS) entry which is preliminary data.</text>
</comment>
<dbReference type="PANTHER" id="PTHR10272">
    <property type="entry name" value="PLATELET-ACTIVATING FACTOR ACETYLHYDROLASE"/>
    <property type="match status" value="1"/>
</dbReference>
<feature type="signal peptide" evidence="5">
    <location>
        <begin position="1"/>
        <end position="40"/>
    </location>
</feature>
<gene>
    <name evidence="7" type="ORF">E5K02_13850</name>
</gene>
<evidence type="ECO:0000313" key="8">
    <source>
        <dbReference type="Proteomes" id="UP000298471"/>
    </source>
</evidence>
<name>A0A4Z0QBK3_9BACT</name>
<keyword evidence="2" id="KW-0442">Lipid degradation</keyword>
<keyword evidence="8" id="KW-1185">Reference proteome</keyword>
<dbReference type="PROSITE" id="PS50005">
    <property type="entry name" value="TPR"/>
    <property type="match status" value="1"/>
</dbReference>
<reference evidence="7 8" key="1">
    <citation type="submission" date="2019-04" db="EMBL/GenBank/DDBJ databases">
        <authorList>
            <person name="Feng G."/>
            <person name="Zhang J."/>
            <person name="Zhu H."/>
        </authorList>
    </citation>
    <scope>NUCLEOTIDE SEQUENCE [LARGE SCALE GENOMIC DNA]</scope>
    <source>
        <strain evidence="7 8">9PBR-1</strain>
    </source>
</reference>
<dbReference type="OrthoDB" id="9814760at2"/>
<feature type="repeat" description="TPR" evidence="4">
    <location>
        <begin position="482"/>
        <end position="515"/>
    </location>
</feature>
<dbReference type="PANTHER" id="PTHR10272:SF0">
    <property type="entry name" value="PLATELET-ACTIVATING FACTOR ACETYLHYDROLASE"/>
    <property type="match status" value="1"/>
</dbReference>
<dbReference type="Proteomes" id="UP000298471">
    <property type="component" value="Unassembled WGS sequence"/>
</dbReference>
<evidence type="ECO:0000256" key="1">
    <source>
        <dbReference type="ARBA" id="ARBA00022801"/>
    </source>
</evidence>